<evidence type="ECO:0000313" key="4">
    <source>
        <dbReference type="Proteomes" id="UP001205337"/>
    </source>
</evidence>
<organism evidence="3 4">
    <name type="scientific">Protaetiibacter mangrovi</name>
    <dbReference type="NCBI Taxonomy" id="2970926"/>
    <lineage>
        <taxon>Bacteria</taxon>
        <taxon>Bacillati</taxon>
        <taxon>Actinomycetota</taxon>
        <taxon>Actinomycetes</taxon>
        <taxon>Micrococcales</taxon>
        <taxon>Microbacteriaceae</taxon>
        <taxon>Protaetiibacter</taxon>
    </lineage>
</organism>
<evidence type="ECO:0000256" key="1">
    <source>
        <dbReference type="SAM" id="Coils"/>
    </source>
</evidence>
<sequence length="227" mass="23828">MSTMIVAAALAAILTAGAPAAVTDGDPTPPARATVGEIQQQGDLAIERRLTALDAAELRLGNAQSLDEGHRSSLEATITDTRSGLESLRSELDGAPDAASARDDYRSIFSDYRVYAVVLPQSYVVAGADRAEAVTIPRLQAAAEALEAAIDAQGRDDLADDLADLRSEIQKAQDDLDGLADRALAVAVDDFDADPAVMQDITLTARDAVLSLRSAVVDARTLADELR</sequence>
<dbReference type="EMBL" id="JANTHX010000007">
    <property type="protein sequence ID" value="MCS0499792.1"/>
    <property type="molecule type" value="Genomic_DNA"/>
</dbReference>
<protein>
    <submittedName>
        <fullName evidence="3">Uncharacterized protein</fullName>
    </submittedName>
</protein>
<feature type="chain" id="PRO_5045446416" evidence="2">
    <location>
        <begin position="21"/>
        <end position="227"/>
    </location>
</feature>
<keyword evidence="4" id="KW-1185">Reference proteome</keyword>
<evidence type="ECO:0000256" key="2">
    <source>
        <dbReference type="SAM" id="SignalP"/>
    </source>
</evidence>
<evidence type="ECO:0000313" key="3">
    <source>
        <dbReference type="EMBL" id="MCS0499792.1"/>
    </source>
</evidence>
<feature type="coiled-coil region" evidence="1">
    <location>
        <begin position="155"/>
        <end position="182"/>
    </location>
</feature>
<dbReference type="Proteomes" id="UP001205337">
    <property type="component" value="Unassembled WGS sequence"/>
</dbReference>
<feature type="signal peptide" evidence="2">
    <location>
        <begin position="1"/>
        <end position="20"/>
    </location>
</feature>
<gene>
    <name evidence="3" type="ORF">NUH29_09555</name>
</gene>
<comment type="caution">
    <text evidence="3">The sequence shown here is derived from an EMBL/GenBank/DDBJ whole genome shotgun (WGS) entry which is preliminary data.</text>
</comment>
<keyword evidence="1" id="KW-0175">Coiled coil</keyword>
<dbReference type="RefSeq" id="WP_258798872.1">
    <property type="nucleotide sequence ID" value="NZ_JANTHX010000007.1"/>
</dbReference>
<name>A0ABT1ZGH5_9MICO</name>
<proteinExistence type="predicted"/>
<keyword evidence="2" id="KW-0732">Signal</keyword>
<reference evidence="3 4" key="1">
    <citation type="submission" date="2022-08" db="EMBL/GenBank/DDBJ databases">
        <authorList>
            <person name="Li F."/>
        </authorList>
    </citation>
    <scope>NUCLEOTIDE SEQUENCE [LARGE SCALE GENOMIC DNA]</scope>
    <source>
        <strain evidence="3 4">10F1B-8-1</strain>
    </source>
</reference>
<accession>A0ABT1ZGH5</accession>